<dbReference type="Pfam" id="PF13692">
    <property type="entry name" value="Glyco_trans_1_4"/>
    <property type="match status" value="1"/>
</dbReference>
<dbReference type="Proteomes" id="UP000787635">
    <property type="component" value="Unassembled WGS sequence"/>
</dbReference>
<keyword evidence="2" id="KW-1185">Reference proteome</keyword>
<dbReference type="InterPro" id="IPR050194">
    <property type="entry name" value="Glycosyltransferase_grp1"/>
</dbReference>
<reference evidence="1 2" key="1">
    <citation type="submission" date="2020-03" db="EMBL/GenBank/DDBJ databases">
        <title>Roseomonas selenitidurans sp. nov. isolated from urban soil.</title>
        <authorList>
            <person name="Liu H."/>
        </authorList>
    </citation>
    <scope>NUCLEOTIDE SEQUENCE [LARGE SCALE GENOMIC DNA]</scope>
    <source>
        <strain evidence="1 2">BU-1</strain>
    </source>
</reference>
<dbReference type="PANTHER" id="PTHR45947:SF3">
    <property type="entry name" value="SULFOQUINOVOSYL TRANSFERASE SQD2"/>
    <property type="match status" value="1"/>
</dbReference>
<evidence type="ECO:0000313" key="2">
    <source>
        <dbReference type="Proteomes" id="UP000787635"/>
    </source>
</evidence>
<dbReference type="Gene3D" id="3.40.50.2000">
    <property type="entry name" value="Glycogen Phosphorylase B"/>
    <property type="match status" value="2"/>
</dbReference>
<comment type="caution">
    <text evidence="1">The sequence shown here is derived from an EMBL/GenBank/DDBJ whole genome shotgun (WGS) entry which is preliminary data.</text>
</comment>
<dbReference type="EMBL" id="JAAVNE010000131">
    <property type="protein sequence ID" value="NKC34654.1"/>
    <property type="molecule type" value="Genomic_DNA"/>
</dbReference>
<organism evidence="1 2">
    <name type="scientific">Falsiroseomonas selenitidurans</name>
    <dbReference type="NCBI Taxonomy" id="2716335"/>
    <lineage>
        <taxon>Bacteria</taxon>
        <taxon>Pseudomonadati</taxon>
        <taxon>Pseudomonadota</taxon>
        <taxon>Alphaproteobacteria</taxon>
        <taxon>Acetobacterales</taxon>
        <taxon>Roseomonadaceae</taxon>
        <taxon>Falsiroseomonas</taxon>
    </lineage>
</organism>
<protein>
    <submittedName>
        <fullName evidence="1">Glycosyltransferase family 4 protein</fullName>
    </submittedName>
</protein>
<proteinExistence type="predicted"/>
<dbReference type="RefSeq" id="WP_168035337.1">
    <property type="nucleotide sequence ID" value="NZ_JAAVNE010000131.1"/>
</dbReference>
<name>A0ABX1EBP4_9PROT</name>
<accession>A0ABX1EBP4</accession>
<dbReference type="PANTHER" id="PTHR45947">
    <property type="entry name" value="SULFOQUINOVOSYL TRANSFERASE SQD2"/>
    <property type="match status" value="1"/>
</dbReference>
<feature type="non-terminal residue" evidence="1">
    <location>
        <position position="1"/>
    </location>
</feature>
<gene>
    <name evidence="1" type="ORF">HEQ75_27685</name>
</gene>
<evidence type="ECO:0000313" key="1">
    <source>
        <dbReference type="EMBL" id="NKC34654.1"/>
    </source>
</evidence>
<sequence length="182" mass="18106">PAGAPLLLFVGRLERLKGAALLPAIAEGCGMALAVAGAGPLRAELDRQAAAGGGLRMLGQLADPTPWYQAADALLLPSALEGLPLVFLEAAAAHCPVVATAAALEGLGEAAPALARLVAQPSAAAFIPAIRALLADPEGAAALAARAAAEAARRGWPAILPRWLGLLRAAPLLAASSTETRA</sequence>
<dbReference type="SUPFAM" id="SSF53756">
    <property type="entry name" value="UDP-Glycosyltransferase/glycogen phosphorylase"/>
    <property type="match status" value="1"/>
</dbReference>